<dbReference type="Pfam" id="PF13511">
    <property type="entry name" value="DUF4124"/>
    <property type="match status" value="1"/>
</dbReference>
<evidence type="ECO:0000259" key="2">
    <source>
        <dbReference type="Pfam" id="PF13511"/>
    </source>
</evidence>
<evidence type="ECO:0000256" key="1">
    <source>
        <dbReference type="SAM" id="SignalP"/>
    </source>
</evidence>
<dbReference type="Proteomes" id="UP000647183">
    <property type="component" value="Unassembled WGS sequence"/>
</dbReference>
<sequence>MPYPRHPVLAASLLAAVAIALLLPAPAGAQVRRCTTPDGGTVYTDRSCATLGAVETRPHAGDGLSQGIGPRYRGGCSRRLQDLIFEVTSAIDARDTNWLARSYHWAGMGHRNGYAVLERLDAIARRPLLNVTALRPARTIVVPSPDMAPTAAAAPAGPATLPALVTGTTSSTLPPPPAPPAPRRPVALRIDQVLSDGITPSTTTFSLRRHMDCWWISL</sequence>
<keyword evidence="4" id="KW-1185">Reference proteome</keyword>
<evidence type="ECO:0000313" key="3">
    <source>
        <dbReference type="EMBL" id="MBD7988569.1"/>
    </source>
</evidence>
<evidence type="ECO:0000313" key="4">
    <source>
        <dbReference type="Proteomes" id="UP000647183"/>
    </source>
</evidence>
<gene>
    <name evidence="3" type="ORF">H9645_11090</name>
</gene>
<feature type="signal peptide" evidence="1">
    <location>
        <begin position="1"/>
        <end position="29"/>
    </location>
</feature>
<organism evidence="3 4">
    <name type="scientific">Luteimonas colneyensis</name>
    <dbReference type="NCBI Taxonomy" id="2762230"/>
    <lineage>
        <taxon>Bacteria</taxon>
        <taxon>Pseudomonadati</taxon>
        <taxon>Pseudomonadota</taxon>
        <taxon>Gammaproteobacteria</taxon>
        <taxon>Lysobacterales</taxon>
        <taxon>Lysobacteraceae</taxon>
        <taxon>Luteimonas</taxon>
    </lineage>
</organism>
<accession>A0ABR8UKK4</accession>
<feature type="domain" description="DUF4124" evidence="2">
    <location>
        <begin position="19"/>
        <end position="49"/>
    </location>
</feature>
<dbReference type="RefSeq" id="WP_191729761.1">
    <property type="nucleotide sequence ID" value="NZ_JACSQJ010000006.1"/>
</dbReference>
<comment type="caution">
    <text evidence="3">The sequence shown here is derived from an EMBL/GenBank/DDBJ whole genome shotgun (WGS) entry which is preliminary data.</text>
</comment>
<protein>
    <recommendedName>
        <fullName evidence="2">DUF4124 domain-containing protein</fullName>
    </recommendedName>
</protein>
<reference evidence="3 4" key="1">
    <citation type="submission" date="2020-08" db="EMBL/GenBank/DDBJ databases">
        <title>A Genomic Blueprint of the Chicken Gut Microbiome.</title>
        <authorList>
            <person name="Gilroy R."/>
            <person name="Ravi A."/>
            <person name="Getino M."/>
            <person name="Pursley I."/>
            <person name="Horton D.L."/>
            <person name="Alikhan N.-F."/>
            <person name="Baker D."/>
            <person name="Gharbi K."/>
            <person name="Hall N."/>
            <person name="Watson M."/>
            <person name="Adriaenssens E.M."/>
            <person name="Foster-Nyarko E."/>
            <person name="Jarju S."/>
            <person name="Secka A."/>
            <person name="Antonio M."/>
            <person name="Oren A."/>
            <person name="Chaudhuri R."/>
            <person name="La Ragione R.M."/>
            <person name="Hildebrand F."/>
            <person name="Pallen M.J."/>
        </authorList>
    </citation>
    <scope>NUCLEOTIDE SEQUENCE [LARGE SCALE GENOMIC DNA]</scope>
    <source>
        <strain evidence="3 4">Sa2BVA3</strain>
    </source>
</reference>
<dbReference type="EMBL" id="JACSQJ010000006">
    <property type="protein sequence ID" value="MBD7988569.1"/>
    <property type="molecule type" value="Genomic_DNA"/>
</dbReference>
<name>A0ABR8UKK4_9GAMM</name>
<feature type="chain" id="PRO_5045951135" description="DUF4124 domain-containing protein" evidence="1">
    <location>
        <begin position="30"/>
        <end position="218"/>
    </location>
</feature>
<proteinExistence type="predicted"/>
<keyword evidence="1" id="KW-0732">Signal</keyword>
<dbReference type="InterPro" id="IPR025392">
    <property type="entry name" value="DUF4124"/>
</dbReference>